<evidence type="ECO:0000259" key="1">
    <source>
        <dbReference type="PROSITE" id="PS50943"/>
    </source>
</evidence>
<dbReference type="KEGG" id="erx:ATZ35_10765"/>
<proteinExistence type="predicted"/>
<name>A0A0U2XBS4_9ENTE</name>
<evidence type="ECO:0000313" key="3">
    <source>
        <dbReference type="Proteomes" id="UP000067523"/>
    </source>
</evidence>
<dbReference type="STRING" id="118060.ATZ35_10765"/>
<dbReference type="Proteomes" id="UP000067523">
    <property type="component" value="Chromosome"/>
</dbReference>
<sequence length="85" mass="9929">MDIGSTIELIRQNKNIPIKSLIGEVMSRAHYYRITNGQSDMTVKNFFNILERLNVSLEEFLFIKKQLQNRKVQSLIYGSSLKFFA</sequence>
<protein>
    <recommendedName>
        <fullName evidence="1">HTH cro/C1-type domain-containing protein</fullName>
    </recommendedName>
</protein>
<dbReference type="PANTHER" id="PTHR37038">
    <property type="entry name" value="TRANSCRIPTIONAL REGULATOR-RELATED"/>
    <property type="match status" value="1"/>
</dbReference>
<dbReference type="InterPro" id="IPR001387">
    <property type="entry name" value="Cro/C1-type_HTH"/>
</dbReference>
<reference evidence="3" key="1">
    <citation type="submission" date="2015-12" db="EMBL/GenBank/DDBJ databases">
        <authorList>
            <person name="Lauer A."/>
            <person name="Humrighouse B."/>
            <person name="Loparev V."/>
            <person name="Shewmaker P.L."/>
            <person name="Whitney A.M."/>
            <person name="McLaughlin R.W."/>
        </authorList>
    </citation>
    <scope>NUCLEOTIDE SEQUENCE [LARGE SCALE GENOMIC DNA]</scope>
    <source>
        <strain evidence="3">LMG 26678</strain>
    </source>
</reference>
<evidence type="ECO:0000313" key="2">
    <source>
        <dbReference type="EMBL" id="ALS37616.1"/>
    </source>
</evidence>
<dbReference type="InterPro" id="IPR053163">
    <property type="entry name" value="HTH-type_regulator_Rgg"/>
</dbReference>
<accession>A0A0U2XBS4</accession>
<dbReference type="PROSITE" id="PS50943">
    <property type="entry name" value="HTH_CROC1"/>
    <property type="match status" value="1"/>
</dbReference>
<dbReference type="EMBL" id="CP013655">
    <property type="protein sequence ID" value="ALS37616.1"/>
    <property type="molecule type" value="Genomic_DNA"/>
</dbReference>
<gene>
    <name evidence="2" type="ORF">ATZ35_10765</name>
</gene>
<dbReference type="RefSeq" id="WP_208927253.1">
    <property type="nucleotide sequence ID" value="NZ_CP013655.1"/>
</dbReference>
<dbReference type="Gene3D" id="1.10.260.40">
    <property type="entry name" value="lambda repressor-like DNA-binding domains"/>
    <property type="match status" value="1"/>
</dbReference>
<dbReference type="SUPFAM" id="SSF47413">
    <property type="entry name" value="lambda repressor-like DNA-binding domains"/>
    <property type="match status" value="1"/>
</dbReference>
<dbReference type="Pfam" id="PF01381">
    <property type="entry name" value="HTH_3"/>
    <property type="match status" value="1"/>
</dbReference>
<keyword evidence="3" id="KW-1185">Reference proteome</keyword>
<dbReference type="InterPro" id="IPR010982">
    <property type="entry name" value="Lambda_DNA-bd_dom_sf"/>
</dbReference>
<feature type="domain" description="HTH cro/C1-type" evidence="1">
    <location>
        <begin position="26"/>
        <end position="60"/>
    </location>
</feature>
<dbReference type="GO" id="GO:0003677">
    <property type="term" value="F:DNA binding"/>
    <property type="evidence" value="ECO:0007669"/>
    <property type="project" value="InterPro"/>
</dbReference>
<dbReference type="AlphaFoldDB" id="A0A0U2XBS4"/>
<organism evidence="2 3">
    <name type="scientific">Enterococcus rotai</name>
    <dbReference type="NCBI Taxonomy" id="118060"/>
    <lineage>
        <taxon>Bacteria</taxon>
        <taxon>Bacillati</taxon>
        <taxon>Bacillota</taxon>
        <taxon>Bacilli</taxon>
        <taxon>Lactobacillales</taxon>
        <taxon>Enterococcaceae</taxon>
        <taxon>Enterococcus</taxon>
    </lineage>
</organism>